<feature type="domain" description="Helicase C-terminal" evidence="19">
    <location>
        <begin position="472"/>
        <end position="648"/>
    </location>
</feature>
<comment type="cofactor">
    <cofactor evidence="1">
        <name>Mn(2+)</name>
        <dbReference type="ChEBI" id="CHEBI:29035"/>
    </cofactor>
</comment>
<dbReference type="InterPro" id="IPR014001">
    <property type="entry name" value="Helicase_ATP-bd"/>
</dbReference>
<keyword evidence="7" id="KW-0347">Helicase</keyword>
<dbReference type="SMART" id="SM00535">
    <property type="entry name" value="RIBOc"/>
    <property type="match status" value="2"/>
</dbReference>
<dbReference type="Gene3D" id="3.40.50.300">
    <property type="entry name" value="P-loop containing nucleotide triphosphate hydrolases"/>
    <property type="match status" value="3"/>
</dbReference>
<evidence type="ECO:0000259" key="19">
    <source>
        <dbReference type="PROSITE" id="PS51194"/>
    </source>
</evidence>
<feature type="compositionally biased region" description="Low complexity" evidence="14">
    <location>
        <begin position="1830"/>
        <end position="1843"/>
    </location>
</feature>
<feature type="region of interest" description="Disordered" evidence="14">
    <location>
        <begin position="2113"/>
        <end position="2154"/>
    </location>
</feature>
<feature type="region of interest" description="Disordered" evidence="14">
    <location>
        <begin position="1828"/>
        <end position="1849"/>
    </location>
</feature>
<evidence type="ECO:0000313" key="21">
    <source>
        <dbReference type="Proteomes" id="UP001527925"/>
    </source>
</evidence>
<keyword evidence="21" id="KW-1185">Reference proteome</keyword>
<dbReference type="Pfam" id="PF00636">
    <property type="entry name" value="Ribonuclease_3"/>
    <property type="match status" value="2"/>
</dbReference>
<evidence type="ECO:0000259" key="18">
    <source>
        <dbReference type="PROSITE" id="PS51192"/>
    </source>
</evidence>
<dbReference type="InterPro" id="IPR011545">
    <property type="entry name" value="DEAD/DEAH_box_helicase_dom"/>
</dbReference>
<evidence type="ECO:0000256" key="11">
    <source>
        <dbReference type="ARBA" id="ARBA00023211"/>
    </source>
</evidence>
<evidence type="ECO:0000256" key="10">
    <source>
        <dbReference type="ARBA" id="ARBA00022884"/>
    </source>
</evidence>
<feature type="domain" description="RNase III" evidence="16">
    <location>
        <begin position="1371"/>
        <end position="1502"/>
    </location>
</feature>
<feature type="domain" description="Helicase ATP-binding" evidence="18">
    <location>
        <begin position="70"/>
        <end position="295"/>
    </location>
</feature>
<dbReference type="InterPro" id="IPR001650">
    <property type="entry name" value="Helicase_C-like"/>
</dbReference>
<proteinExistence type="inferred from homology"/>
<evidence type="ECO:0000256" key="14">
    <source>
        <dbReference type="SAM" id="MobiDB-lite"/>
    </source>
</evidence>
<sequence length="2424" mass="252222">MSRGGDIPAAGSPVLAAAGFSVAASVPAAAAGAPQPETQPHAAAGDARQALSAAGPSRAHQRARPYQLELFEAALAGNAVAFLDTGSGKTLVSVLLMQELAEPLATAPRAARALAGGDAGGATDSNDTDESDADEEAALPVDRPLVHAADAPPRRIVFLAPTRPLVSQQARKIRADTDLRVAELSSDTATMASYARDAGGRLADLATHHVLVMTPQVCVNLLRHGFIDLSANVRLVVMDECHHATGAHPYSILMREFYHAIAPGQPRPHIFGMTASPVRHRAASHDESRRHMESLQAVLDARIVTVADRAALEGHVPRAVQVLARFSPPMMLLRDVLASRHVGSPCIAALRRIVGPMLAAADAAQDRSRPQAGSAEAAEAADTGRLVQFVRQLESAFSELGAWCTLVMARAHMHAWPHLLADAASGADDSVPTEPTPDDISPKVQALLGIIERHHESRSAASKEDGSDGDAAATAAAAAAAESFRALVFVSQRWFASVLCDLMRCLAKNSHPFLRCGFVTGQKGQQRDAKRAASGGTAHGPTLSGVPRMNVKFQNRMFDLFRAGLYNVLVVTSVAEEGLDIPDCDLVVAFNLFRQQSGFVQARGRARTLTGATFVIMVEDGDDAALRGVASARAIEASTMHIATRRAGDGEPGAGAEAGQAVAEVALDRMRQTELRLVRGIADNVVAELLLGELDPPLSTARGAVLWPSGAVALLHWYASACVNRLPDGPAPVVSYRSAKTPDKSVQAMGVVASWSDYLAAFGAQERAVAALLQSMLTNADTVNGDDKSAREPSADADEDERVGVSQIDVLETSLKREPPFGHVACIDVPASWNIGYERVYGAPRATTKLARQSAALAACRLLFARGELDGFLMPRRLSRTAAKAARKGLSGGVSNNNDDGAGAVLNGKADQADLDAQPEVYAKKLPRALSPHAADDAPRAWHLCVFEFERDGSAAADASAPDPSSDDADDACQTFAVATAHPMPCADIPRMRLFRSRGAHPLLAAAAAWPRPDAPTVWSADEEARLAALQPRLWDLALQRRHLHRDGSRSRPVLGEFFGDANPQAFWVVPMARATVAGAWGIDWPMVAALVSPARVSLLAWMAHVAEPADDHGNAGDSASHRVLATRFFAEAPPSAPASGDLNASRLNERLAADAGAPWLVRATQSLVVTTPHNNFKFRITRWLTDLNAYATFTLDSGRAGSDGAARVRSYLDYFTSKGYAIEHPGACLVQVEPIGVVRDRFKPVGAAHTAGARPPADDGDSTTKASRKRARLDAAASAAAGAAAADAAADEAVIVLPLEVCRVLPVSLGLVRRMHMLPSILHRLESFCSASDFDARFGVAALGQAAPTAAAAAAAGAGVFAPSVPLRTLRTAFVAPGAACDVNYQCLETVGDAVLKFGATWHLFVVHPDASEGRMSELRARLVSNENLCRTALWHGFEGMLTAQPFWARFWAPPGERAWRVLGDAAEGPAASGPPPRLLSRKTLADFVESVLGAYFVGCGQDACMRLLGLMGLVDDDACKRFVVDGGTAVGMPLLTDADAALVRAIESRLGHVFRNPLLAVQAMTHASAATSADGRGWIGSYERLEFLGDAVLDCMLMRHFYGVHGETAMASPSLLSDLRQAACNNQTLARFAVQLGLHDLARFGAQHAGQHADRAALDALVAAAAHGRQLGDAGADLFGESAREAPKWLGDVFEALVGAVFVDTGASLDATWAVVEPVVGAFVAVHATPASIEQSPVRRLHELAQSAGFEPADLSFEFSRDDDGGGGGGAGRVVCAVALVGVVVAEEASNSQHWAKRRAARAALAWMRRNRESLVPMLRERKRRGAADAAAGAGRAPSAAESPWVRVSSPLSEAPLTDRIVRAAPTGEPPVCVYADAVTGFEVFELVDAGDELVPGPQSLDARSGLARRGGLNPGGGGPGWVVCASCPALGATLRACRAVATYARADLARAAGACSAVPVFSFVAAPPDMPPAAGDDATASLAAYVADPNAPCSPPGASVAVGYVHELGDLACARAVSWVRIRRRFAACTRINATAFAVTRAAAAGAAAAVCADAACTVGCAVHAEDGGYAGRRSPRAVGRAGARVDLPEISPSPSLSLRPLVYAGSPASPASPLTPAASPPAASAPGRSPRGRTLSLSSRSPPSLSGQSAASARIAADAALALALARRPVRRSIDGPTVARPVTPPQISVDTPRLSVVSAVSAVSGHSSTVAAAAADATAAAALDPPLPSSRSVTSFVTIASDSASGGPSDTHRHAPPSPVPTPSQTYPLASPHARATPPTALPPLVVTSMAPPPVVTTTATLSSEQQWHVAEHAFSPPAGMDGLVSFARGDVLVVEQLWSPAGTAHAINMSNGLVSLVARDVLEHCVLGGATAVEASSSPSVAPTAGDREIRGVLTPTPQTPPSPSSPPSPEAVVSGEN</sequence>
<dbReference type="PROSITE" id="PS50137">
    <property type="entry name" value="DS_RBD"/>
    <property type="match status" value="1"/>
</dbReference>
<evidence type="ECO:0000256" key="8">
    <source>
        <dbReference type="ARBA" id="ARBA00022840"/>
    </source>
</evidence>
<name>A0ABR4NJC7_9FUNG</name>
<evidence type="ECO:0000256" key="5">
    <source>
        <dbReference type="ARBA" id="ARBA00022741"/>
    </source>
</evidence>
<evidence type="ECO:0000256" key="12">
    <source>
        <dbReference type="ARBA" id="ARBA00035116"/>
    </source>
</evidence>
<feature type="compositionally biased region" description="Pro residues" evidence="14">
    <location>
        <begin position="2404"/>
        <end position="2416"/>
    </location>
</feature>
<gene>
    <name evidence="20" type="primary">dcl1_1</name>
    <name evidence="20" type="ORF">HK105_200473</name>
</gene>
<comment type="cofactor">
    <cofactor evidence="2">
        <name>Mg(2+)</name>
        <dbReference type="ChEBI" id="CHEBI:18420"/>
    </cofactor>
</comment>
<dbReference type="SUPFAM" id="SSF54768">
    <property type="entry name" value="dsRNA-binding domain-like"/>
    <property type="match status" value="1"/>
</dbReference>
<evidence type="ECO:0000256" key="4">
    <source>
        <dbReference type="ARBA" id="ARBA00022737"/>
    </source>
</evidence>
<dbReference type="PROSITE" id="PS50142">
    <property type="entry name" value="RNASE_3_2"/>
    <property type="match status" value="2"/>
</dbReference>
<feature type="region of interest" description="Disordered" evidence="14">
    <location>
        <begin position="2379"/>
        <end position="2424"/>
    </location>
</feature>
<dbReference type="SMART" id="SM00490">
    <property type="entry name" value="HELICc"/>
    <property type="match status" value="1"/>
</dbReference>
<keyword evidence="5" id="KW-0547">Nucleotide-binding</keyword>
<dbReference type="InterPro" id="IPR000999">
    <property type="entry name" value="RNase_III_dom"/>
</dbReference>
<dbReference type="Gene3D" id="3.30.160.380">
    <property type="entry name" value="Dicer dimerisation domain"/>
    <property type="match status" value="1"/>
</dbReference>
<dbReference type="InterPro" id="IPR003100">
    <property type="entry name" value="PAZ_dom"/>
</dbReference>
<feature type="compositionally biased region" description="Basic and acidic residues" evidence="14">
    <location>
        <begin position="785"/>
        <end position="794"/>
    </location>
</feature>
<dbReference type="SUPFAM" id="SSF52540">
    <property type="entry name" value="P-loop containing nucleoside triphosphate hydrolases"/>
    <property type="match status" value="1"/>
</dbReference>
<dbReference type="Pfam" id="PF00270">
    <property type="entry name" value="DEAD"/>
    <property type="match status" value="1"/>
</dbReference>
<dbReference type="SUPFAM" id="SSF69065">
    <property type="entry name" value="RNase III domain-like"/>
    <property type="match status" value="2"/>
</dbReference>
<evidence type="ECO:0000256" key="2">
    <source>
        <dbReference type="ARBA" id="ARBA00001946"/>
    </source>
</evidence>
<dbReference type="Gene3D" id="1.10.1520.10">
    <property type="entry name" value="Ribonuclease III domain"/>
    <property type="match status" value="2"/>
</dbReference>
<keyword evidence="3" id="KW-0479">Metal-binding</keyword>
<dbReference type="PANTHER" id="PTHR14950">
    <property type="entry name" value="DICER-RELATED"/>
    <property type="match status" value="1"/>
</dbReference>
<feature type="region of interest" description="Disordered" evidence="14">
    <location>
        <begin position="115"/>
        <end position="136"/>
    </location>
</feature>
<feature type="region of interest" description="Disordered" evidence="14">
    <location>
        <begin position="1249"/>
        <end position="1269"/>
    </location>
</feature>
<dbReference type="PANTHER" id="PTHR14950:SF37">
    <property type="entry name" value="ENDORIBONUCLEASE DICER"/>
    <property type="match status" value="1"/>
</dbReference>
<dbReference type="InterPro" id="IPR036389">
    <property type="entry name" value="RNase_III_sf"/>
</dbReference>
<dbReference type="CDD" id="cd18034">
    <property type="entry name" value="DEXHc_dicer"/>
    <property type="match status" value="1"/>
</dbReference>
<evidence type="ECO:0000256" key="1">
    <source>
        <dbReference type="ARBA" id="ARBA00001936"/>
    </source>
</evidence>
<dbReference type="SMART" id="SM00358">
    <property type="entry name" value="DSRM"/>
    <property type="match status" value="1"/>
</dbReference>
<evidence type="ECO:0000256" key="3">
    <source>
        <dbReference type="ARBA" id="ARBA00022723"/>
    </source>
</evidence>
<comment type="caution">
    <text evidence="20">The sequence shown here is derived from an EMBL/GenBank/DDBJ whole genome shotgun (WGS) entry which is preliminary data.</text>
</comment>
<keyword evidence="9" id="KW-0460">Magnesium</keyword>
<evidence type="ECO:0000259" key="17">
    <source>
        <dbReference type="PROSITE" id="PS50821"/>
    </source>
</evidence>
<keyword evidence="4" id="KW-0677">Repeat</keyword>
<evidence type="ECO:0000256" key="13">
    <source>
        <dbReference type="PROSITE-ProRule" id="PRU00266"/>
    </source>
</evidence>
<evidence type="ECO:0000256" key="6">
    <source>
        <dbReference type="ARBA" id="ARBA00022801"/>
    </source>
</evidence>
<keyword evidence="6" id="KW-0378">Hydrolase</keyword>
<feature type="region of interest" description="Disordered" evidence="14">
    <location>
        <begin position="2245"/>
        <end position="2283"/>
    </location>
</feature>
<dbReference type="Proteomes" id="UP001527925">
    <property type="component" value="Unassembled WGS sequence"/>
</dbReference>
<feature type="domain" description="RNase III" evidence="16">
    <location>
        <begin position="1545"/>
        <end position="1708"/>
    </location>
</feature>
<feature type="compositionally biased region" description="Acidic residues" evidence="14">
    <location>
        <begin position="126"/>
        <end position="136"/>
    </location>
</feature>
<dbReference type="Pfam" id="PF03368">
    <property type="entry name" value="Dicer_dimer"/>
    <property type="match status" value="1"/>
</dbReference>
<dbReference type="InterPro" id="IPR005034">
    <property type="entry name" value="Dicer_dimerisation"/>
</dbReference>
<dbReference type="Pfam" id="PF00271">
    <property type="entry name" value="Helicase_C"/>
    <property type="match status" value="1"/>
</dbReference>
<keyword evidence="8" id="KW-0067">ATP-binding</keyword>
<accession>A0ABR4NJC7</accession>
<feature type="compositionally biased region" description="Low complexity" evidence="14">
    <location>
        <begin position="2379"/>
        <end position="2391"/>
    </location>
</feature>
<evidence type="ECO:0000259" key="15">
    <source>
        <dbReference type="PROSITE" id="PS50137"/>
    </source>
</evidence>
<keyword evidence="11" id="KW-0464">Manganese</keyword>
<protein>
    <submittedName>
        <fullName evidence="20">Dicer-like protein 1</fullName>
    </submittedName>
</protein>
<dbReference type="PROSITE" id="PS00517">
    <property type="entry name" value="RNASE_3_1"/>
    <property type="match status" value="1"/>
</dbReference>
<evidence type="ECO:0000313" key="20">
    <source>
        <dbReference type="EMBL" id="KAL2919561.1"/>
    </source>
</evidence>
<dbReference type="InterPro" id="IPR014720">
    <property type="entry name" value="dsRBD_dom"/>
</dbReference>
<dbReference type="EMBL" id="JADGIZ020000002">
    <property type="protein sequence ID" value="KAL2919561.1"/>
    <property type="molecule type" value="Genomic_DNA"/>
</dbReference>
<evidence type="ECO:0000256" key="9">
    <source>
        <dbReference type="ARBA" id="ARBA00022842"/>
    </source>
</evidence>
<keyword evidence="10 13" id="KW-0694">RNA-binding</keyword>
<dbReference type="CDD" id="cd00593">
    <property type="entry name" value="RIBOc"/>
    <property type="match status" value="2"/>
</dbReference>
<dbReference type="InterPro" id="IPR027417">
    <property type="entry name" value="P-loop_NTPase"/>
</dbReference>
<evidence type="ECO:0000259" key="16">
    <source>
        <dbReference type="PROSITE" id="PS50142"/>
    </source>
</evidence>
<feature type="compositionally biased region" description="Low complexity" evidence="14">
    <location>
        <begin position="115"/>
        <end position="125"/>
    </location>
</feature>
<dbReference type="PROSITE" id="PS51192">
    <property type="entry name" value="HELICASE_ATP_BIND_1"/>
    <property type="match status" value="1"/>
</dbReference>
<feature type="domain" description="DRBM" evidence="15">
    <location>
        <begin position="1738"/>
        <end position="1812"/>
    </location>
</feature>
<comment type="similarity">
    <text evidence="12">Belongs to the helicase family. Dicer subfamily.</text>
</comment>
<organism evidence="20 21">
    <name type="scientific">Polyrhizophydium stewartii</name>
    <dbReference type="NCBI Taxonomy" id="2732419"/>
    <lineage>
        <taxon>Eukaryota</taxon>
        <taxon>Fungi</taxon>
        <taxon>Fungi incertae sedis</taxon>
        <taxon>Chytridiomycota</taxon>
        <taxon>Chytridiomycota incertae sedis</taxon>
        <taxon>Chytridiomycetes</taxon>
        <taxon>Rhizophydiales</taxon>
        <taxon>Rhizophydiales incertae sedis</taxon>
        <taxon>Polyrhizophydium</taxon>
    </lineage>
</organism>
<feature type="region of interest" description="Disordered" evidence="14">
    <location>
        <begin position="782"/>
        <end position="802"/>
    </location>
</feature>
<dbReference type="InterPro" id="IPR038248">
    <property type="entry name" value="Dicer_dimer_sf"/>
</dbReference>
<dbReference type="PROSITE" id="PS50821">
    <property type="entry name" value="PAZ"/>
    <property type="match status" value="1"/>
</dbReference>
<reference evidence="20 21" key="1">
    <citation type="submission" date="2023-09" db="EMBL/GenBank/DDBJ databases">
        <title>Pangenome analysis of Batrachochytrium dendrobatidis and related Chytrids.</title>
        <authorList>
            <person name="Yacoub M.N."/>
            <person name="Stajich J.E."/>
            <person name="James T.Y."/>
        </authorList>
    </citation>
    <scope>NUCLEOTIDE SEQUENCE [LARGE SCALE GENOMIC DNA]</scope>
    <source>
        <strain evidence="20 21">JEL0888</strain>
    </source>
</reference>
<dbReference type="SMART" id="SM00487">
    <property type="entry name" value="DEXDc"/>
    <property type="match status" value="1"/>
</dbReference>
<evidence type="ECO:0000256" key="7">
    <source>
        <dbReference type="ARBA" id="ARBA00022806"/>
    </source>
</evidence>
<feature type="domain" description="PAZ" evidence="17">
    <location>
        <begin position="1147"/>
        <end position="1307"/>
    </location>
</feature>
<feature type="region of interest" description="Disordered" evidence="14">
    <location>
        <begin position="28"/>
        <end position="59"/>
    </location>
</feature>
<dbReference type="PROSITE" id="PS51194">
    <property type="entry name" value="HELICASE_CTER"/>
    <property type="match status" value="1"/>
</dbReference>